<evidence type="ECO:0000256" key="1">
    <source>
        <dbReference type="SAM" id="MobiDB-lite"/>
    </source>
</evidence>
<protein>
    <submittedName>
        <fullName evidence="2">Uncharacterized protein</fullName>
    </submittedName>
</protein>
<evidence type="ECO:0000313" key="2">
    <source>
        <dbReference type="EMBL" id="PNP54654.1"/>
    </source>
</evidence>
<accession>A0A2K0UA63</accession>
<dbReference type="AlphaFoldDB" id="A0A2K0UA63"/>
<gene>
    <name evidence="2" type="ORF">THARTR1_05211</name>
</gene>
<name>A0A2K0UA63_TRIHA</name>
<evidence type="ECO:0000313" key="3">
    <source>
        <dbReference type="Proteomes" id="UP000236290"/>
    </source>
</evidence>
<reference evidence="2 3" key="1">
    <citation type="submission" date="2017-02" db="EMBL/GenBank/DDBJ databases">
        <title>Genomes of Trichoderma spp. with biocontrol activity.</title>
        <authorList>
            <person name="Gardiner D."/>
            <person name="Kazan K."/>
            <person name="Vos C."/>
            <person name="Harvey P."/>
        </authorList>
    </citation>
    <scope>NUCLEOTIDE SEQUENCE [LARGE SCALE GENOMIC DNA]</scope>
    <source>
        <strain evidence="2 3">Tr1</strain>
    </source>
</reference>
<dbReference type="Proteomes" id="UP000236290">
    <property type="component" value="Unassembled WGS sequence"/>
</dbReference>
<comment type="caution">
    <text evidence="2">The sequence shown here is derived from an EMBL/GenBank/DDBJ whole genome shotgun (WGS) entry which is preliminary data.</text>
</comment>
<dbReference type="EMBL" id="MTYI01000059">
    <property type="protein sequence ID" value="PNP54654.1"/>
    <property type="molecule type" value="Genomic_DNA"/>
</dbReference>
<dbReference type="OrthoDB" id="5376498at2759"/>
<sequence length="154" mass="17177">MPHFARLMQQPTDIDDAHISVRFKYGIHTIFLFIDALAPFSSVTQDLLEVLRDRYPDGLTRSSSSPDEKTPVPDAADLTYGVLRVPTDPSKGWKPLKLGDDGANTPSRCGIKDNSIVAFAFVSDEEDEMDADEGDAVFEVEWPQEDEELYEQGP</sequence>
<organism evidence="2 3">
    <name type="scientific">Trichoderma harzianum</name>
    <name type="common">Hypocrea lixii</name>
    <dbReference type="NCBI Taxonomy" id="5544"/>
    <lineage>
        <taxon>Eukaryota</taxon>
        <taxon>Fungi</taxon>
        <taxon>Dikarya</taxon>
        <taxon>Ascomycota</taxon>
        <taxon>Pezizomycotina</taxon>
        <taxon>Sordariomycetes</taxon>
        <taxon>Hypocreomycetidae</taxon>
        <taxon>Hypocreales</taxon>
        <taxon>Hypocreaceae</taxon>
        <taxon>Trichoderma</taxon>
    </lineage>
</organism>
<feature type="region of interest" description="Disordered" evidence="1">
    <location>
        <begin position="57"/>
        <end position="78"/>
    </location>
</feature>
<proteinExistence type="predicted"/>